<dbReference type="HOGENOM" id="CLU_005533_5_2_1"/>
<sequence length="401" mass="45691">MLPDLKPLVEELSATANRFSNTSNPAERNHIISLANQIKTEVEEPFDRVNSYVQVMGEMGALRLFLDWDAFANIPSGPEGISYTELASKLGADERLVRRMAWMLAIKGILKPVSLDYVAHTKFSEHFARKDSWAAHFKLCYDKRNFVYCRWPDFFAKYGRKEPVNPTHDNPTSFAFGKEDKSLWDILEGDSLEDFNTAMRLLSKARSPHGIFPSRWIAENAHLVAPDAALVVDVGGGRGQDLYRMRKECPDIPAERMVLQERAPVIEEVERLNPPEAEGVKKMAHNFFTEQPVKGALVYFFKRIMHDWSDKYCRQILGRTRDAMAPKSRVLIYDFIMPQPPTSTAAVLDLGMLNLGARERTEEEWHDLVQSAGLQPVRIWRAPEGGENGVVECMRPWDHDG</sequence>
<dbReference type="PANTHER" id="PTHR43712:SF11">
    <property type="entry name" value="O-METHYLTRANSFERASE (AFU_ORTHOLOGUE AFUA_2G17820)-RELATED"/>
    <property type="match status" value="1"/>
</dbReference>
<evidence type="ECO:0000256" key="1">
    <source>
        <dbReference type="ARBA" id="ARBA00022603"/>
    </source>
</evidence>
<dbReference type="OrthoDB" id="1535081at2759"/>
<dbReference type="PANTHER" id="PTHR43712">
    <property type="entry name" value="PUTATIVE (AFU_ORTHOLOGUE AFUA_4G14580)-RELATED"/>
    <property type="match status" value="1"/>
</dbReference>
<dbReference type="InterPro" id="IPR029063">
    <property type="entry name" value="SAM-dependent_MTases_sf"/>
</dbReference>
<keyword evidence="3" id="KW-0949">S-adenosyl-L-methionine</keyword>
<dbReference type="VEuPathDB" id="FungiDB:MPH_00004"/>
<dbReference type="PROSITE" id="PS51683">
    <property type="entry name" value="SAM_OMT_II"/>
    <property type="match status" value="1"/>
</dbReference>
<dbReference type="Proteomes" id="UP000007129">
    <property type="component" value="Unassembled WGS sequence"/>
</dbReference>
<evidence type="ECO:0000256" key="2">
    <source>
        <dbReference type="ARBA" id="ARBA00022679"/>
    </source>
</evidence>
<organism evidence="5 6">
    <name type="scientific">Macrophomina phaseolina (strain MS6)</name>
    <name type="common">Charcoal rot fungus</name>
    <dbReference type="NCBI Taxonomy" id="1126212"/>
    <lineage>
        <taxon>Eukaryota</taxon>
        <taxon>Fungi</taxon>
        <taxon>Dikarya</taxon>
        <taxon>Ascomycota</taxon>
        <taxon>Pezizomycotina</taxon>
        <taxon>Dothideomycetes</taxon>
        <taxon>Dothideomycetes incertae sedis</taxon>
        <taxon>Botryosphaeriales</taxon>
        <taxon>Botryosphaeriaceae</taxon>
        <taxon>Macrophomina</taxon>
    </lineage>
</organism>
<dbReference type="AlphaFoldDB" id="K2T123"/>
<keyword evidence="2 5" id="KW-0808">Transferase</keyword>
<dbReference type="Pfam" id="PF00891">
    <property type="entry name" value="Methyltransf_2"/>
    <property type="match status" value="1"/>
</dbReference>
<dbReference type="SUPFAM" id="SSF46785">
    <property type="entry name" value="Winged helix' DNA-binding domain"/>
    <property type="match status" value="1"/>
</dbReference>
<evidence type="ECO:0000313" key="6">
    <source>
        <dbReference type="Proteomes" id="UP000007129"/>
    </source>
</evidence>
<keyword evidence="1 5" id="KW-0489">Methyltransferase</keyword>
<comment type="caution">
    <text evidence="5">The sequence shown here is derived from an EMBL/GenBank/DDBJ whole genome shotgun (WGS) entry which is preliminary data.</text>
</comment>
<evidence type="ECO:0000256" key="3">
    <source>
        <dbReference type="ARBA" id="ARBA00022691"/>
    </source>
</evidence>
<evidence type="ECO:0000313" key="5">
    <source>
        <dbReference type="EMBL" id="EKG22630.1"/>
    </source>
</evidence>
<dbReference type="SUPFAM" id="SSF53335">
    <property type="entry name" value="S-adenosyl-L-methionine-dependent methyltransferases"/>
    <property type="match status" value="1"/>
</dbReference>
<dbReference type="InterPro" id="IPR036390">
    <property type="entry name" value="WH_DNA-bd_sf"/>
</dbReference>
<dbReference type="eggNOG" id="KOG3178">
    <property type="taxonomic scope" value="Eukaryota"/>
</dbReference>
<dbReference type="InterPro" id="IPR016461">
    <property type="entry name" value="COMT-like"/>
</dbReference>
<accession>K2T123</accession>
<dbReference type="EMBL" id="AHHD01000004">
    <property type="protein sequence ID" value="EKG22630.1"/>
    <property type="molecule type" value="Genomic_DNA"/>
</dbReference>
<dbReference type="GO" id="GO:0008171">
    <property type="term" value="F:O-methyltransferase activity"/>
    <property type="evidence" value="ECO:0007669"/>
    <property type="project" value="InterPro"/>
</dbReference>
<dbReference type="Gene3D" id="1.10.10.10">
    <property type="entry name" value="Winged helix-like DNA-binding domain superfamily/Winged helix DNA-binding domain"/>
    <property type="match status" value="1"/>
</dbReference>
<dbReference type="GO" id="GO:0032259">
    <property type="term" value="P:methylation"/>
    <property type="evidence" value="ECO:0007669"/>
    <property type="project" value="UniProtKB-KW"/>
</dbReference>
<proteinExistence type="predicted"/>
<evidence type="ECO:0000259" key="4">
    <source>
        <dbReference type="Pfam" id="PF00891"/>
    </source>
</evidence>
<protein>
    <submittedName>
        <fullName evidence="5">O-methyltransferase family 2</fullName>
    </submittedName>
</protein>
<dbReference type="InterPro" id="IPR036388">
    <property type="entry name" value="WH-like_DNA-bd_sf"/>
</dbReference>
<dbReference type="InterPro" id="IPR001077">
    <property type="entry name" value="COMT_C"/>
</dbReference>
<dbReference type="Gene3D" id="3.40.50.150">
    <property type="entry name" value="Vaccinia Virus protein VP39"/>
    <property type="match status" value="1"/>
</dbReference>
<gene>
    <name evidence="5" type="ORF">MPH_00004</name>
</gene>
<feature type="domain" description="O-methyltransferase C-terminal" evidence="4">
    <location>
        <begin position="230"/>
        <end position="374"/>
    </location>
</feature>
<dbReference type="InParanoid" id="K2T123"/>
<name>K2T123_MACPH</name>
<reference evidence="5 6" key="1">
    <citation type="journal article" date="2012" name="BMC Genomics">
        <title>Tools to kill: Genome of one of the most destructive plant pathogenic fungi Macrophomina phaseolina.</title>
        <authorList>
            <person name="Islam M.S."/>
            <person name="Haque M.S."/>
            <person name="Islam M.M."/>
            <person name="Emdad E.M."/>
            <person name="Halim A."/>
            <person name="Hossen Q.M.M."/>
            <person name="Hossain M.Z."/>
            <person name="Ahmed B."/>
            <person name="Rahim S."/>
            <person name="Rahman M.S."/>
            <person name="Alam M.M."/>
            <person name="Hou S."/>
            <person name="Wan X."/>
            <person name="Saito J.A."/>
            <person name="Alam M."/>
        </authorList>
    </citation>
    <scope>NUCLEOTIDE SEQUENCE [LARGE SCALE GENOMIC DNA]</scope>
    <source>
        <strain evidence="5 6">MS6</strain>
    </source>
</reference>